<protein>
    <recommendedName>
        <fullName evidence="3">asparagine synthase (glutamine-hydrolyzing)</fullName>
        <ecNumber evidence="3">6.3.5.4</ecNumber>
    </recommendedName>
</protein>
<dbReference type="InterPro" id="IPR033738">
    <property type="entry name" value="AsnB_N"/>
</dbReference>
<keyword evidence="5 10" id="KW-0067">ATP-binding</keyword>
<dbReference type="GO" id="GO:0005829">
    <property type="term" value="C:cytosol"/>
    <property type="evidence" value="ECO:0007669"/>
    <property type="project" value="TreeGrafter"/>
</dbReference>
<gene>
    <name evidence="13" type="ORF">EDD59_10296</name>
</gene>
<organism evidence="13 14">
    <name type="scientific">Muricomes intestini</name>
    <dbReference type="NCBI Taxonomy" id="1796634"/>
    <lineage>
        <taxon>Bacteria</taxon>
        <taxon>Bacillati</taxon>
        <taxon>Bacillota</taxon>
        <taxon>Clostridia</taxon>
        <taxon>Lachnospirales</taxon>
        <taxon>Lachnospiraceae</taxon>
        <taxon>Muricomes</taxon>
    </lineage>
</organism>
<evidence type="ECO:0000256" key="1">
    <source>
        <dbReference type="ARBA" id="ARBA00005187"/>
    </source>
</evidence>
<dbReference type="InterPro" id="IPR001962">
    <property type="entry name" value="Asn_synthase"/>
</dbReference>
<dbReference type="AlphaFoldDB" id="A0A4V2USP5"/>
<evidence type="ECO:0000256" key="2">
    <source>
        <dbReference type="ARBA" id="ARBA00005752"/>
    </source>
</evidence>
<keyword evidence="4 10" id="KW-0547">Nucleotide-binding</keyword>
<dbReference type="PANTHER" id="PTHR43284">
    <property type="entry name" value="ASPARAGINE SYNTHETASE (GLUTAMINE-HYDROLYZING)"/>
    <property type="match status" value="1"/>
</dbReference>
<dbReference type="CDD" id="cd01991">
    <property type="entry name" value="Asn_synthase_B_C"/>
    <property type="match status" value="1"/>
</dbReference>
<feature type="binding site" evidence="10">
    <location>
        <position position="106"/>
    </location>
    <ligand>
        <name>L-glutamine</name>
        <dbReference type="ChEBI" id="CHEBI:58359"/>
    </ligand>
</feature>
<dbReference type="Proteomes" id="UP000295726">
    <property type="component" value="Unassembled WGS sequence"/>
</dbReference>
<dbReference type="Pfam" id="PF00733">
    <property type="entry name" value="Asn_synthase"/>
    <property type="match status" value="1"/>
</dbReference>
<dbReference type="EC" id="6.3.5.4" evidence="3"/>
<dbReference type="SUPFAM" id="SSF52402">
    <property type="entry name" value="Adenine nucleotide alpha hydrolases-like"/>
    <property type="match status" value="1"/>
</dbReference>
<name>A0A4V2USP5_9FIRM</name>
<dbReference type="Pfam" id="PF13537">
    <property type="entry name" value="GATase_7"/>
    <property type="match status" value="1"/>
</dbReference>
<evidence type="ECO:0000259" key="12">
    <source>
        <dbReference type="PROSITE" id="PS51278"/>
    </source>
</evidence>
<keyword evidence="14" id="KW-1185">Reference proteome</keyword>
<accession>A0A4V2USP5</accession>
<evidence type="ECO:0000256" key="7">
    <source>
        <dbReference type="ARBA" id="ARBA00022962"/>
    </source>
</evidence>
<sequence>MCGIAGFFNPYVDYMAEKPKWKGILEKMNRVQKRRGPDDEGTYLSSLCGLAHVRLEIIDLVTGQQPMVRKRQGRECVIVFNGEIYNMAELKAELLLEGADFQTASDTEVILEGYMLHGKDYIKKLNGIFAIALWDSAASELYLFRDRLGVKPLFYSMTGKTLVFASEIKGLLAYPDITPVIDKEGLCEIFALGPAKTYGKGVFKNVLEVLPGECITFDRTSCNKEFYWTLKSRPHEDSFAQTIEKTAWLVEDAVKKQMLSDIPISTFLSGGVDSSLVTAICARELKKQGKILNTFSFDFQNNDKYFKSNSFQPSQDRPYVEQMVDFAGTNHHFLECTNQNQLDCLYKTVDARDLPCMADVESSLLYFCSKVTDYNKVTLTGECADEIFGGYPWFHSQKAFQTDAFPWSDDMGPRQVLLSDSLIQELHMEEYAHAAYEKTIGETPVLPEDTPEEKRRREISYLNLRWFMVTLLDRMDRTSMYNGLEARVPLADYRIVEYVFNVPWHMKCPGGIVKGLLRHAGEGLLPKEVLWRRKSPYPKTYDPAYEKLLGQQLKEVLADSNAPVRTLLDKKKVDTFLNSSSDYGKPWYGQLMAGPQMLAYMLQVNYWLKKYHVQIL</sequence>
<dbReference type="Gene3D" id="3.40.50.620">
    <property type="entry name" value="HUPs"/>
    <property type="match status" value="1"/>
</dbReference>
<evidence type="ECO:0000256" key="3">
    <source>
        <dbReference type="ARBA" id="ARBA00012737"/>
    </source>
</evidence>
<dbReference type="RefSeq" id="WP_132378403.1">
    <property type="nucleotide sequence ID" value="NZ_SLZZ01000002.1"/>
</dbReference>
<dbReference type="CDD" id="cd00712">
    <property type="entry name" value="AsnB"/>
    <property type="match status" value="1"/>
</dbReference>
<dbReference type="Gene3D" id="3.60.20.10">
    <property type="entry name" value="Glutamine Phosphoribosylpyrophosphate, subunit 1, domain 1"/>
    <property type="match status" value="1"/>
</dbReference>
<dbReference type="NCBIfam" id="TIGR01536">
    <property type="entry name" value="asn_synth_AEB"/>
    <property type="match status" value="1"/>
</dbReference>
<comment type="caution">
    <text evidence="13">The sequence shown here is derived from an EMBL/GenBank/DDBJ whole genome shotgun (WGS) entry which is preliminary data.</text>
</comment>
<dbReference type="PANTHER" id="PTHR43284:SF1">
    <property type="entry name" value="ASPARAGINE SYNTHETASE"/>
    <property type="match status" value="1"/>
</dbReference>
<dbReference type="GO" id="GO:0006529">
    <property type="term" value="P:asparagine biosynthetic process"/>
    <property type="evidence" value="ECO:0007669"/>
    <property type="project" value="UniProtKB-KW"/>
</dbReference>
<keyword evidence="7 9" id="KW-0315">Glutamine amidotransferase</keyword>
<dbReference type="InterPro" id="IPR006426">
    <property type="entry name" value="Asn_synth_AEB"/>
</dbReference>
<dbReference type="GO" id="GO:0004066">
    <property type="term" value="F:asparagine synthase (glutamine-hydrolyzing) activity"/>
    <property type="evidence" value="ECO:0007669"/>
    <property type="project" value="UniProtKB-EC"/>
</dbReference>
<evidence type="ECO:0000313" key="14">
    <source>
        <dbReference type="Proteomes" id="UP000295726"/>
    </source>
</evidence>
<dbReference type="PROSITE" id="PS51278">
    <property type="entry name" value="GATASE_TYPE_2"/>
    <property type="match status" value="1"/>
</dbReference>
<feature type="active site" description="For GATase activity" evidence="9">
    <location>
        <position position="2"/>
    </location>
</feature>
<proteinExistence type="inferred from homology"/>
<comment type="catalytic activity">
    <reaction evidence="8">
        <text>L-aspartate + L-glutamine + ATP + H2O = L-asparagine + L-glutamate + AMP + diphosphate + H(+)</text>
        <dbReference type="Rhea" id="RHEA:12228"/>
        <dbReference type="ChEBI" id="CHEBI:15377"/>
        <dbReference type="ChEBI" id="CHEBI:15378"/>
        <dbReference type="ChEBI" id="CHEBI:29985"/>
        <dbReference type="ChEBI" id="CHEBI:29991"/>
        <dbReference type="ChEBI" id="CHEBI:30616"/>
        <dbReference type="ChEBI" id="CHEBI:33019"/>
        <dbReference type="ChEBI" id="CHEBI:58048"/>
        <dbReference type="ChEBI" id="CHEBI:58359"/>
        <dbReference type="ChEBI" id="CHEBI:456215"/>
        <dbReference type="EC" id="6.3.5.4"/>
    </reaction>
</comment>
<feature type="site" description="Important for beta-aspartyl-AMP intermediate formation" evidence="11">
    <location>
        <position position="382"/>
    </location>
</feature>
<evidence type="ECO:0000256" key="5">
    <source>
        <dbReference type="ARBA" id="ARBA00022840"/>
    </source>
</evidence>
<evidence type="ECO:0000256" key="6">
    <source>
        <dbReference type="ARBA" id="ARBA00022888"/>
    </source>
</evidence>
<reference evidence="13 14" key="1">
    <citation type="submission" date="2019-03" db="EMBL/GenBank/DDBJ databases">
        <title>Genomic Encyclopedia of Type Strains, Phase IV (KMG-IV): sequencing the most valuable type-strain genomes for metagenomic binning, comparative biology and taxonomic classification.</title>
        <authorList>
            <person name="Goeker M."/>
        </authorList>
    </citation>
    <scope>NUCLEOTIDE SEQUENCE [LARGE SCALE GENOMIC DNA]</scope>
    <source>
        <strain evidence="13 14">DSM 29489</strain>
    </source>
</reference>
<evidence type="ECO:0000256" key="9">
    <source>
        <dbReference type="PIRSR" id="PIRSR001589-1"/>
    </source>
</evidence>
<keyword evidence="9" id="KW-0028">Amino-acid biosynthesis</keyword>
<keyword evidence="6 9" id="KW-0061">Asparagine biosynthesis</keyword>
<feature type="domain" description="Glutamine amidotransferase type-2" evidence="12">
    <location>
        <begin position="2"/>
        <end position="220"/>
    </location>
</feature>
<dbReference type="SUPFAM" id="SSF56235">
    <property type="entry name" value="N-terminal nucleophile aminohydrolases (Ntn hydrolases)"/>
    <property type="match status" value="1"/>
</dbReference>
<dbReference type="PIRSF" id="PIRSF001589">
    <property type="entry name" value="Asn_synthetase_glu-h"/>
    <property type="match status" value="1"/>
</dbReference>
<evidence type="ECO:0000313" key="13">
    <source>
        <dbReference type="EMBL" id="TCS82232.1"/>
    </source>
</evidence>
<evidence type="ECO:0000256" key="11">
    <source>
        <dbReference type="PIRSR" id="PIRSR001589-3"/>
    </source>
</evidence>
<dbReference type="GO" id="GO:0005524">
    <property type="term" value="F:ATP binding"/>
    <property type="evidence" value="ECO:0007669"/>
    <property type="project" value="UniProtKB-KW"/>
</dbReference>
<dbReference type="InterPro" id="IPR017932">
    <property type="entry name" value="GATase_2_dom"/>
</dbReference>
<evidence type="ECO:0000256" key="10">
    <source>
        <dbReference type="PIRSR" id="PIRSR001589-2"/>
    </source>
</evidence>
<dbReference type="OrthoDB" id="9763290at2"/>
<evidence type="ECO:0000256" key="4">
    <source>
        <dbReference type="ARBA" id="ARBA00022741"/>
    </source>
</evidence>
<evidence type="ECO:0000256" key="8">
    <source>
        <dbReference type="ARBA" id="ARBA00048741"/>
    </source>
</evidence>
<dbReference type="InterPro" id="IPR051786">
    <property type="entry name" value="ASN_synthetase/amidase"/>
</dbReference>
<dbReference type="InterPro" id="IPR029055">
    <property type="entry name" value="Ntn_hydrolases_N"/>
</dbReference>
<comment type="pathway">
    <text evidence="1">Amino-acid biosynthesis; L-asparagine biosynthesis; L-asparagine from L-aspartate (L-Gln route): step 1/1.</text>
</comment>
<dbReference type="InterPro" id="IPR014729">
    <property type="entry name" value="Rossmann-like_a/b/a_fold"/>
</dbReference>
<comment type="similarity">
    <text evidence="2">Belongs to the asparagine synthetase family.</text>
</comment>
<dbReference type="EMBL" id="SLZZ01000002">
    <property type="protein sequence ID" value="TCS82232.1"/>
    <property type="molecule type" value="Genomic_DNA"/>
</dbReference>